<name>A0A1G9WFT1_9EURY</name>
<dbReference type="Proteomes" id="UP000199370">
    <property type="component" value="Unassembled WGS sequence"/>
</dbReference>
<keyword evidence="2" id="KW-0472">Membrane</keyword>
<feature type="region of interest" description="Disordered" evidence="1">
    <location>
        <begin position="1"/>
        <end position="26"/>
    </location>
</feature>
<sequence length="199" mass="21339">MGTTTTTTTTETNRPPEGGGPSKGELFEALSNDRRRETLRYLLRQDDGRTTKGEVARHIAARETDKPVAQVTSDERKRVYIALHQTHLPKLHDLGLVEYDSSQGALRLSDGCDGLAVYLDVETADDDDAEPRPWRRYYLSIGMTGLCLTAVLATGVGPLTAGPGLGVAAALALAVTLTGIAETYGEERGLLPASEEIDG</sequence>
<proteinExistence type="predicted"/>
<evidence type="ECO:0000313" key="5">
    <source>
        <dbReference type="Proteomes" id="UP000199370"/>
    </source>
</evidence>
<evidence type="ECO:0000259" key="3">
    <source>
        <dbReference type="Pfam" id="PF24035"/>
    </source>
</evidence>
<dbReference type="RefSeq" id="WP_089732894.1">
    <property type="nucleotide sequence ID" value="NZ_FNIA01000008.1"/>
</dbReference>
<dbReference type="EMBL" id="FNIA01000008">
    <property type="protein sequence ID" value="SDM83329.1"/>
    <property type="molecule type" value="Genomic_DNA"/>
</dbReference>
<feature type="compositionally biased region" description="Low complexity" evidence="1">
    <location>
        <begin position="1"/>
        <end position="12"/>
    </location>
</feature>
<evidence type="ECO:0000256" key="2">
    <source>
        <dbReference type="SAM" id="Phobius"/>
    </source>
</evidence>
<dbReference type="AlphaFoldDB" id="A0A1G9WFT1"/>
<feature type="domain" description="DUF7344" evidence="3">
    <location>
        <begin position="27"/>
        <end position="105"/>
    </location>
</feature>
<accession>A0A1G9WFT1</accession>
<protein>
    <recommendedName>
        <fullName evidence="3">DUF7344 domain-containing protein</fullName>
    </recommendedName>
</protein>
<reference evidence="4 5" key="1">
    <citation type="submission" date="2016-10" db="EMBL/GenBank/DDBJ databases">
        <authorList>
            <person name="de Groot N.N."/>
        </authorList>
    </citation>
    <scope>NUCLEOTIDE SEQUENCE [LARGE SCALE GENOMIC DNA]</scope>
    <source>
        <strain evidence="5">EB21,IBRC-M 10013,KCTC 4048</strain>
    </source>
</reference>
<organism evidence="4 5">
    <name type="scientific">Haloarchaeobius iranensis</name>
    <dbReference type="NCBI Taxonomy" id="996166"/>
    <lineage>
        <taxon>Archaea</taxon>
        <taxon>Methanobacteriati</taxon>
        <taxon>Methanobacteriota</taxon>
        <taxon>Stenosarchaea group</taxon>
        <taxon>Halobacteria</taxon>
        <taxon>Halobacteriales</taxon>
        <taxon>Halorubellaceae</taxon>
        <taxon>Haloarchaeobius</taxon>
    </lineage>
</organism>
<keyword evidence="2" id="KW-1133">Transmembrane helix</keyword>
<feature type="transmembrane region" description="Helical" evidence="2">
    <location>
        <begin position="162"/>
        <end position="181"/>
    </location>
</feature>
<evidence type="ECO:0000256" key="1">
    <source>
        <dbReference type="SAM" id="MobiDB-lite"/>
    </source>
</evidence>
<keyword evidence="5" id="KW-1185">Reference proteome</keyword>
<dbReference type="OrthoDB" id="331021at2157"/>
<dbReference type="InterPro" id="IPR055768">
    <property type="entry name" value="DUF7344"/>
</dbReference>
<feature type="transmembrane region" description="Helical" evidence="2">
    <location>
        <begin position="137"/>
        <end position="156"/>
    </location>
</feature>
<keyword evidence="2" id="KW-0812">Transmembrane</keyword>
<dbReference type="STRING" id="996166.SAMN05192554_10847"/>
<gene>
    <name evidence="4" type="ORF">SAMN05192554_10847</name>
</gene>
<evidence type="ECO:0000313" key="4">
    <source>
        <dbReference type="EMBL" id="SDM83329.1"/>
    </source>
</evidence>
<dbReference type="Pfam" id="PF24035">
    <property type="entry name" value="DUF7344"/>
    <property type="match status" value="1"/>
</dbReference>